<evidence type="ECO:0000313" key="4">
    <source>
        <dbReference type="Proteomes" id="UP000008810"/>
    </source>
</evidence>
<name>A0A2K2DDH6_BRADI</name>
<keyword evidence="1" id="KW-0812">Transmembrane</keyword>
<keyword evidence="1" id="KW-1133">Transmembrane helix</keyword>
<reference evidence="3" key="3">
    <citation type="submission" date="2018-08" db="UniProtKB">
        <authorList>
            <consortium name="EnsemblPlants"/>
        </authorList>
    </citation>
    <scope>IDENTIFICATION</scope>
    <source>
        <strain evidence="3">cv. Bd21</strain>
    </source>
</reference>
<accession>A0A2K2DDH6</accession>
<sequence length="106" mass="11411">MQAATKAGLIPDGTGYRYWLAALCGGSLIACVVSSFIHQYGHGRVLRLRIWDTAGARTYGTHMQGLSFVNSTKLESQLGWDVMGCPGAAMDGSLSRRTISRGCKSR</sequence>
<evidence type="ECO:0000256" key="1">
    <source>
        <dbReference type="SAM" id="Phobius"/>
    </source>
</evidence>
<gene>
    <name evidence="2" type="ORF">BRADI_2g42875v3</name>
</gene>
<proteinExistence type="predicted"/>
<protein>
    <submittedName>
        <fullName evidence="2 3">Uncharacterized protein</fullName>
    </submittedName>
</protein>
<keyword evidence="1" id="KW-0472">Membrane</keyword>
<organism evidence="2">
    <name type="scientific">Brachypodium distachyon</name>
    <name type="common">Purple false brome</name>
    <name type="synonym">Trachynia distachya</name>
    <dbReference type="NCBI Taxonomy" id="15368"/>
    <lineage>
        <taxon>Eukaryota</taxon>
        <taxon>Viridiplantae</taxon>
        <taxon>Streptophyta</taxon>
        <taxon>Embryophyta</taxon>
        <taxon>Tracheophyta</taxon>
        <taxon>Spermatophyta</taxon>
        <taxon>Magnoliopsida</taxon>
        <taxon>Liliopsida</taxon>
        <taxon>Poales</taxon>
        <taxon>Poaceae</taxon>
        <taxon>BOP clade</taxon>
        <taxon>Pooideae</taxon>
        <taxon>Stipodae</taxon>
        <taxon>Brachypodieae</taxon>
        <taxon>Brachypodium</taxon>
    </lineage>
</organism>
<dbReference type="Proteomes" id="UP000008810">
    <property type="component" value="Chromosome 2"/>
</dbReference>
<evidence type="ECO:0000313" key="3">
    <source>
        <dbReference type="EnsemblPlants" id="PNT72338"/>
    </source>
</evidence>
<dbReference type="Gramene" id="PNT72338">
    <property type="protein sequence ID" value="PNT72338"/>
    <property type="gene ID" value="BRADI_2g42875v3"/>
</dbReference>
<evidence type="ECO:0000313" key="2">
    <source>
        <dbReference type="EMBL" id="PNT72338.1"/>
    </source>
</evidence>
<dbReference type="EMBL" id="CM000881">
    <property type="protein sequence ID" value="PNT72338.1"/>
    <property type="molecule type" value="Genomic_DNA"/>
</dbReference>
<dbReference type="PROSITE" id="PS51257">
    <property type="entry name" value="PROKAR_LIPOPROTEIN"/>
    <property type="match status" value="1"/>
</dbReference>
<reference evidence="2 3" key="1">
    <citation type="journal article" date="2010" name="Nature">
        <title>Genome sequencing and analysis of the model grass Brachypodium distachyon.</title>
        <authorList>
            <consortium name="International Brachypodium Initiative"/>
        </authorList>
    </citation>
    <scope>NUCLEOTIDE SEQUENCE [LARGE SCALE GENOMIC DNA]</scope>
    <source>
        <strain evidence="2 3">Bd21</strain>
    </source>
</reference>
<dbReference type="InParanoid" id="A0A2K2DDH6"/>
<dbReference type="AlphaFoldDB" id="A0A2K2DDH6"/>
<feature type="transmembrane region" description="Helical" evidence="1">
    <location>
        <begin position="18"/>
        <end position="37"/>
    </location>
</feature>
<reference evidence="2" key="2">
    <citation type="submission" date="2017-06" db="EMBL/GenBank/DDBJ databases">
        <title>WGS assembly of Brachypodium distachyon.</title>
        <authorList>
            <consortium name="The International Brachypodium Initiative"/>
            <person name="Lucas S."/>
            <person name="Harmon-Smith M."/>
            <person name="Lail K."/>
            <person name="Tice H."/>
            <person name="Grimwood J."/>
            <person name="Bruce D."/>
            <person name="Barry K."/>
            <person name="Shu S."/>
            <person name="Lindquist E."/>
            <person name="Wang M."/>
            <person name="Pitluck S."/>
            <person name="Vogel J.P."/>
            <person name="Garvin D.F."/>
            <person name="Mockler T.C."/>
            <person name="Schmutz J."/>
            <person name="Rokhsar D."/>
            <person name="Bevan M.W."/>
        </authorList>
    </citation>
    <scope>NUCLEOTIDE SEQUENCE</scope>
    <source>
        <strain evidence="2">Bd21</strain>
    </source>
</reference>
<keyword evidence="4" id="KW-1185">Reference proteome</keyword>
<dbReference type="EnsemblPlants" id="PNT72338">
    <property type="protein sequence ID" value="PNT72338"/>
    <property type="gene ID" value="BRADI_2g42875v3"/>
</dbReference>